<dbReference type="RefSeq" id="WP_091817340.1">
    <property type="nucleotide sequence ID" value="NZ_FOCW01000006.1"/>
</dbReference>
<protein>
    <submittedName>
        <fullName evidence="2">Putative toxin-antitoxin system toxin component, PIN family</fullName>
    </submittedName>
</protein>
<dbReference type="STRING" id="1121117.SAMN02745977_01993"/>
<dbReference type="InterPro" id="IPR029060">
    <property type="entry name" value="PIN-like_dom_sf"/>
</dbReference>
<evidence type="ECO:0000313" key="3">
    <source>
        <dbReference type="Proteomes" id="UP000199531"/>
    </source>
</evidence>
<dbReference type="OrthoDB" id="9802272at2"/>
<gene>
    <name evidence="2" type="ORF">SAMN02745977_01993</name>
</gene>
<evidence type="ECO:0000313" key="2">
    <source>
        <dbReference type="EMBL" id="SEN77166.1"/>
    </source>
</evidence>
<proteinExistence type="predicted"/>
<name>A0A1H8JA20_9BURK</name>
<dbReference type="InterPro" id="IPR002716">
    <property type="entry name" value="PIN_dom"/>
</dbReference>
<dbReference type="PANTHER" id="PTHR34610">
    <property type="entry name" value="SSL7007 PROTEIN"/>
    <property type="match status" value="1"/>
</dbReference>
<dbReference type="PANTHER" id="PTHR34610:SF3">
    <property type="entry name" value="SSL7007 PROTEIN"/>
    <property type="match status" value="1"/>
</dbReference>
<keyword evidence="3" id="KW-1185">Reference proteome</keyword>
<dbReference type="EMBL" id="FOCW01000006">
    <property type="protein sequence ID" value="SEN77166.1"/>
    <property type="molecule type" value="Genomic_DNA"/>
</dbReference>
<dbReference type="InterPro" id="IPR002850">
    <property type="entry name" value="PIN_toxin-like"/>
</dbReference>
<organism evidence="2 3">
    <name type="scientific">Brachymonas denitrificans DSM 15123</name>
    <dbReference type="NCBI Taxonomy" id="1121117"/>
    <lineage>
        <taxon>Bacteria</taxon>
        <taxon>Pseudomonadati</taxon>
        <taxon>Pseudomonadota</taxon>
        <taxon>Betaproteobacteria</taxon>
        <taxon>Burkholderiales</taxon>
        <taxon>Comamonadaceae</taxon>
        <taxon>Brachymonas</taxon>
    </lineage>
</organism>
<dbReference type="NCBIfam" id="TIGR00305">
    <property type="entry name" value="putative toxin-antitoxin system toxin component, PIN family"/>
    <property type="match status" value="1"/>
</dbReference>
<feature type="domain" description="PIN" evidence="1">
    <location>
        <begin position="10"/>
        <end position="113"/>
    </location>
</feature>
<reference evidence="2 3" key="1">
    <citation type="submission" date="2016-10" db="EMBL/GenBank/DDBJ databases">
        <authorList>
            <person name="de Groot N.N."/>
        </authorList>
    </citation>
    <scope>NUCLEOTIDE SEQUENCE [LARGE SCALE GENOMIC DNA]</scope>
    <source>
        <strain evidence="2 3">DSM 15123</strain>
    </source>
</reference>
<accession>A0A1H8JA20</accession>
<evidence type="ECO:0000259" key="1">
    <source>
        <dbReference type="Pfam" id="PF13470"/>
    </source>
</evidence>
<dbReference type="AlphaFoldDB" id="A0A1H8JA20"/>
<dbReference type="Pfam" id="PF13470">
    <property type="entry name" value="PIN_3"/>
    <property type="match status" value="1"/>
</dbReference>
<sequence>MQQAQGAQPIVIDTNIVLDLLLFEDPTIVPLREALQQGRLQWLATPRMREELARVLHYPQIAKRAVYHGRENEAVLAAMDAQVHWVEPAPRCGVICKDADDQCYIDLALERQALLLSKDGHVLRLRKRLAKQGVTVARALPEEWCAAALSA</sequence>
<dbReference type="Proteomes" id="UP000199531">
    <property type="component" value="Unassembled WGS sequence"/>
</dbReference>
<dbReference type="SUPFAM" id="SSF88723">
    <property type="entry name" value="PIN domain-like"/>
    <property type="match status" value="1"/>
</dbReference>